<dbReference type="EMBL" id="CP047340">
    <property type="protein sequence ID" value="QIF88646.1"/>
    <property type="molecule type" value="Genomic_DNA"/>
</dbReference>
<organism evidence="2 5">
    <name type="scientific">Proteus terrae subsp. cibarius</name>
    <dbReference type="NCBI Taxonomy" id="626774"/>
    <lineage>
        <taxon>Bacteria</taxon>
        <taxon>Pseudomonadati</taxon>
        <taxon>Pseudomonadota</taxon>
        <taxon>Gammaproteobacteria</taxon>
        <taxon>Enterobacterales</taxon>
        <taxon>Morganellaceae</taxon>
        <taxon>Proteus</taxon>
    </lineage>
</organism>
<keyword evidence="4" id="KW-1185">Reference proteome</keyword>
<name>A0A6G6SWP9_9GAMM</name>
<proteinExistence type="predicted"/>
<sequence length="119" mass="12806">MKKLLIISLLSFSSFSHAGTNFDGYCKKLNGSVKNGKISSLTVVTNSYNNGEKPVLAANIKFVPKTGGSYHYGIMYNATTLYDIAKVSFLTQADIAVCVGVENAFPGNDALYMIGLSKH</sequence>
<evidence type="ECO:0000313" key="3">
    <source>
        <dbReference type="EMBL" id="QIF88646.1"/>
    </source>
</evidence>
<evidence type="ECO:0000313" key="5">
    <source>
        <dbReference type="Proteomes" id="UP000612266"/>
    </source>
</evidence>
<gene>
    <name evidence="3" type="ORF">GTH23_00695</name>
    <name evidence="2" type="ORF">I4901_08835</name>
</gene>
<accession>A0A6G6SWP9</accession>
<keyword evidence="1" id="KW-0732">Signal</keyword>
<protein>
    <recommendedName>
        <fullName evidence="6">Adhesin</fullName>
    </recommendedName>
</protein>
<dbReference type="RefSeq" id="WP_075672891.1">
    <property type="nucleotide sequence ID" value="NZ_CP045008.1"/>
</dbReference>
<feature type="signal peptide" evidence="1">
    <location>
        <begin position="1"/>
        <end position="18"/>
    </location>
</feature>
<dbReference type="Proteomes" id="UP000501338">
    <property type="component" value="Chromosome"/>
</dbReference>
<evidence type="ECO:0000256" key="1">
    <source>
        <dbReference type="SAM" id="SignalP"/>
    </source>
</evidence>
<dbReference type="Proteomes" id="UP000612266">
    <property type="component" value="Unassembled WGS sequence"/>
</dbReference>
<evidence type="ECO:0000313" key="2">
    <source>
        <dbReference type="EMBL" id="MBG2914470.1"/>
    </source>
</evidence>
<dbReference type="AlphaFoldDB" id="A0A6G6SWP9"/>
<feature type="chain" id="PRO_5044632328" description="Adhesin" evidence="1">
    <location>
        <begin position="19"/>
        <end position="119"/>
    </location>
</feature>
<dbReference type="EMBL" id="JADSJR010000009">
    <property type="protein sequence ID" value="MBG2914470.1"/>
    <property type="molecule type" value="Genomic_DNA"/>
</dbReference>
<reference evidence="3 4" key="1">
    <citation type="submission" date="2020-01" db="EMBL/GenBank/DDBJ databases">
        <title>The genomic epidemiology of tigecycline resistance gene tet(X) variants in a swine farm in China.</title>
        <authorList>
            <person name="Peng K."/>
            <person name="Li R."/>
        </authorList>
    </citation>
    <scope>NUCLEOTIDE SEQUENCE [LARGE SCALE GENOMIC DNA]</scope>
    <source>
        <strain evidence="3 4">ZF1</strain>
    </source>
</reference>
<reference evidence="2" key="2">
    <citation type="submission" date="2020-11" db="EMBL/GenBank/DDBJ databases">
        <title>Enhanced detection system for hospital associated transmission using whole genome sequencing surveillance.</title>
        <authorList>
            <person name="Harrison L.H."/>
            <person name="Van Tyne D."/>
            <person name="Marsh J.W."/>
            <person name="Griffith M.P."/>
            <person name="Snyder D.J."/>
            <person name="Cooper V.S."/>
            <person name="Mustapha M."/>
        </authorList>
    </citation>
    <scope>NUCLEOTIDE SEQUENCE</scope>
    <source>
        <strain evidence="2">PR00070</strain>
    </source>
</reference>
<evidence type="ECO:0008006" key="6">
    <source>
        <dbReference type="Google" id="ProtNLM"/>
    </source>
</evidence>
<dbReference type="GeneID" id="57334073"/>
<evidence type="ECO:0000313" key="4">
    <source>
        <dbReference type="Proteomes" id="UP000501338"/>
    </source>
</evidence>